<accession>A0A0R3DDR5</accession>
<name>A0A0R3DDR5_9BRAD</name>
<protein>
    <submittedName>
        <fullName evidence="1">Uncharacterized protein</fullName>
    </submittedName>
</protein>
<reference evidence="1 2" key="1">
    <citation type="submission" date="2015-09" db="EMBL/GenBank/DDBJ databases">
        <title>Draft Genome Sequence of Bradyrhizobium manausense Strain BR 3351T, a Novel Symbiotic Nitrogen-Fixing Alphaproteobacterium Isolated from Brazilian Amazon Rain Forest.</title>
        <authorList>
            <person name="De Araujo J.L."/>
            <person name="Zilli J.E."/>
        </authorList>
    </citation>
    <scope>NUCLEOTIDE SEQUENCE [LARGE SCALE GENOMIC DNA]</scope>
    <source>
        <strain evidence="1 2">BR3351</strain>
    </source>
</reference>
<proteinExistence type="predicted"/>
<evidence type="ECO:0000313" key="2">
    <source>
        <dbReference type="Proteomes" id="UP000051936"/>
    </source>
</evidence>
<organism evidence="1 2">
    <name type="scientific">Bradyrhizobium manausense</name>
    <dbReference type="NCBI Taxonomy" id="989370"/>
    <lineage>
        <taxon>Bacteria</taxon>
        <taxon>Pseudomonadati</taxon>
        <taxon>Pseudomonadota</taxon>
        <taxon>Alphaproteobacteria</taxon>
        <taxon>Hyphomicrobiales</taxon>
        <taxon>Nitrobacteraceae</taxon>
        <taxon>Bradyrhizobium</taxon>
    </lineage>
</organism>
<evidence type="ECO:0000313" key="1">
    <source>
        <dbReference type="EMBL" id="KRQ06477.1"/>
    </source>
</evidence>
<dbReference type="Proteomes" id="UP000051936">
    <property type="component" value="Unassembled WGS sequence"/>
</dbReference>
<sequence>MFDGKKSNRLALTWNSARTVELVDADRKLLAVEAARHRSDKWAARSTSAYSSEFVRIDVDLKPGGIA</sequence>
<dbReference type="AlphaFoldDB" id="A0A0R3DDR5"/>
<keyword evidence="2" id="KW-1185">Reference proteome</keyword>
<dbReference type="EMBL" id="LJYG01000101">
    <property type="protein sequence ID" value="KRQ06477.1"/>
    <property type="molecule type" value="Genomic_DNA"/>
</dbReference>
<gene>
    <name evidence="1" type="ORF">AOQ71_26050</name>
</gene>
<comment type="caution">
    <text evidence="1">The sequence shown here is derived from an EMBL/GenBank/DDBJ whole genome shotgun (WGS) entry which is preliminary data.</text>
</comment>